<feature type="compositionally biased region" description="Polar residues" evidence="1">
    <location>
        <begin position="273"/>
        <end position="283"/>
    </location>
</feature>
<gene>
    <name evidence="3" type="ORF">CC80DRAFT_475126</name>
</gene>
<dbReference type="AlphaFoldDB" id="A0A6A5TQR9"/>
<organism evidence="3 4">
    <name type="scientific">Byssothecium circinans</name>
    <dbReference type="NCBI Taxonomy" id="147558"/>
    <lineage>
        <taxon>Eukaryota</taxon>
        <taxon>Fungi</taxon>
        <taxon>Dikarya</taxon>
        <taxon>Ascomycota</taxon>
        <taxon>Pezizomycotina</taxon>
        <taxon>Dothideomycetes</taxon>
        <taxon>Pleosporomycetidae</taxon>
        <taxon>Pleosporales</taxon>
        <taxon>Massarineae</taxon>
        <taxon>Massarinaceae</taxon>
        <taxon>Byssothecium</taxon>
    </lineage>
</organism>
<dbReference type="InterPro" id="IPR025676">
    <property type="entry name" value="Clr5_dom"/>
</dbReference>
<evidence type="ECO:0000313" key="3">
    <source>
        <dbReference type="EMBL" id="KAF1955045.1"/>
    </source>
</evidence>
<dbReference type="Proteomes" id="UP000800035">
    <property type="component" value="Unassembled WGS sequence"/>
</dbReference>
<proteinExistence type="predicted"/>
<dbReference type="PANTHER" id="PTHR38788">
    <property type="entry name" value="CLR5 DOMAIN-CONTAINING PROTEIN"/>
    <property type="match status" value="1"/>
</dbReference>
<feature type="region of interest" description="Disordered" evidence="1">
    <location>
        <begin position="258"/>
        <end position="283"/>
    </location>
</feature>
<sequence>MTSTDRWETLKPVIEQLYLYEKRKVSDVVVLMRNDHGFDAGENQYKYHFKKWKWKRNIPSQKKASIATQLESRAQAGKMTGAITFQGRPVEMHKIRRHLKNSVRTKVENMTLDNSIATGPVFTFANGIFLKWNLPYAALRHVQIRPFDHTSPLFFSAPTPGSDIVVVTPPTSADTLQDAPSPKTTTLVNRKMAIDRAHLFAQGQHDTLLQSMNKKDRVVMADWLYQYWFFSFKTAKNWGKGPRAWTAGDLQFERFSDTSRRSLPGTPGDSAQPAGQSRRPMSTPTDLCRWLIHVPGTGGDIQWIDEAPLDHAPAAQDPQDESTWIPWSANQMEPPLHTRLRDALEHNDFSPMNTEELPIALPHIAKAAERSPKELLLESLGFSIISRNVAQVEDTLSKMKEEGVDRSSIYPLHLAATYLDGDQACCEVVRIILREFNARDIYINDYGHTVLDNLMITILKSHTSVDPAMVSSSWKDTVRFPGEEMDICGRWDADSPCVRQNLASGNTSLPFSWKHKFCHTSIHAIWHCVILLHDHMTRAVVEGESGLFGRHCFHCGTKLQLTPLHTLVITAYYLATQGCEEEDLFGMLAILLCFITCGFDVQRAANVSISALFQDLDWESICDHSEMTPAELAETITQTNFSQSMNSKAQRGWSVFCGILRLCQNNSILDEDLMRDGTDEEEDDEDFTAVDPPDVDHQDLNYGDHIERKNTNLLRRRKDVGTLWAAVQAEILTYRRLEKGDSWTSNYFSMEDLHSQLSLGVPLHTGFSEEGLLQTHCVCGGFNSYPFPTLLDATTEYVANLDVWQRATYAAFDLSDY</sequence>
<keyword evidence="4" id="KW-1185">Reference proteome</keyword>
<dbReference type="Pfam" id="PF14420">
    <property type="entry name" value="Clr5"/>
    <property type="match status" value="1"/>
</dbReference>
<dbReference type="EMBL" id="ML976996">
    <property type="protein sequence ID" value="KAF1955045.1"/>
    <property type="molecule type" value="Genomic_DNA"/>
</dbReference>
<accession>A0A6A5TQR9</accession>
<evidence type="ECO:0000313" key="4">
    <source>
        <dbReference type="Proteomes" id="UP000800035"/>
    </source>
</evidence>
<reference evidence="3" key="1">
    <citation type="journal article" date="2020" name="Stud. Mycol.">
        <title>101 Dothideomycetes genomes: a test case for predicting lifestyles and emergence of pathogens.</title>
        <authorList>
            <person name="Haridas S."/>
            <person name="Albert R."/>
            <person name="Binder M."/>
            <person name="Bloem J."/>
            <person name="Labutti K."/>
            <person name="Salamov A."/>
            <person name="Andreopoulos B."/>
            <person name="Baker S."/>
            <person name="Barry K."/>
            <person name="Bills G."/>
            <person name="Bluhm B."/>
            <person name="Cannon C."/>
            <person name="Castanera R."/>
            <person name="Culley D."/>
            <person name="Daum C."/>
            <person name="Ezra D."/>
            <person name="Gonzalez J."/>
            <person name="Henrissat B."/>
            <person name="Kuo A."/>
            <person name="Liang C."/>
            <person name="Lipzen A."/>
            <person name="Lutzoni F."/>
            <person name="Magnuson J."/>
            <person name="Mondo S."/>
            <person name="Nolan M."/>
            <person name="Ohm R."/>
            <person name="Pangilinan J."/>
            <person name="Park H.-J."/>
            <person name="Ramirez L."/>
            <person name="Alfaro M."/>
            <person name="Sun H."/>
            <person name="Tritt A."/>
            <person name="Yoshinaga Y."/>
            <person name="Zwiers L.-H."/>
            <person name="Turgeon B."/>
            <person name="Goodwin S."/>
            <person name="Spatafora J."/>
            <person name="Crous P."/>
            <person name="Grigoriev I."/>
        </authorList>
    </citation>
    <scope>NUCLEOTIDE SEQUENCE</scope>
    <source>
        <strain evidence="3">CBS 675.92</strain>
    </source>
</reference>
<name>A0A6A5TQR9_9PLEO</name>
<feature type="domain" description="Clr5" evidence="2">
    <location>
        <begin position="4"/>
        <end position="55"/>
    </location>
</feature>
<dbReference type="OrthoDB" id="539213at2759"/>
<evidence type="ECO:0000256" key="1">
    <source>
        <dbReference type="SAM" id="MobiDB-lite"/>
    </source>
</evidence>
<dbReference type="PANTHER" id="PTHR38788:SF3">
    <property type="entry name" value="CLR5 DOMAIN-CONTAINING PROTEIN"/>
    <property type="match status" value="1"/>
</dbReference>
<protein>
    <recommendedName>
        <fullName evidence="2">Clr5 domain-containing protein</fullName>
    </recommendedName>
</protein>
<evidence type="ECO:0000259" key="2">
    <source>
        <dbReference type="Pfam" id="PF14420"/>
    </source>
</evidence>